<evidence type="ECO:0000313" key="17">
    <source>
        <dbReference type="Proteomes" id="UP000002724"/>
    </source>
</evidence>
<dbReference type="Pfam" id="PF01807">
    <property type="entry name" value="Zn_ribbon_DnaG"/>
    <property type="match status" value="1"/>
</dbReference>
<evidence type="ECO:0000256" key="13">
    <source>
        <dbReference type="PIRNR" id="PIRNR002811"/>
    </source>
</evidence>
<feature type="compositionally biased region" description="Basic and acidic residues" evidence="14">
    <location>
        <begin position="431"/>
        <end position="445"/>
    </location>
</feature>
<evidence type="ECO:0000256" key="11">
    <source>
        <dbReference type="ARBA" id="ARBA00023163"/>
    </source>
</evidence>
<dbReference type="PANTHER" id="PTHR30313">
    <property type="entry name" value="DNA PRIMASE"/>
    <property type="match status" value="1"/>
</dbReference>
<comment type="subunit">
    <text evidence="12">Monomer. Interacts with DnaB.</text>
</comment>
<dbReference type="eggNOG" id="COG0358">
    <property type="taxonomic scope" value="Bacteria"/>
</dbReference>
<feature type="domain" description="Toprim" evidence="15">
    <location>
        <begin position="258"/>
        <end position="337"/>
    </location>
</feature>
<evidence type="ECO:0000313" key="16">
    <source>
        <dbReference type="EMBL" id="ACF43023.1"/>
    </source>
</evidence>
<dbReference type="InterPro" id="IPR034151">
    <property type="entry name" value="TOPRIM_DnaG_bac"/>
</dbReference>
<dbReference type="InterPro" id="IPR002694">
    <property type="entry name" value="Znf_CHC2"/>
</dbReference>
<evidence type="ECO:0000256" key="7">
    <source>
        <dbReference type="ARBA" id="ARBA00022771"/>
    </source>
</evidence>
<dbReference type="NCBIfam" id="TIGR01391">
    <property type="entry name" value="dnaG"/>
    <property type="match status" value="1"/>
</dbReference>
<evidence type="ECO:0000256" key="9">
    <source>
        <dbReference type="ARBA" id="ARBA00022842"/>
    </source>
</evidence>
<keyword evidence="7" id="KW-0863">Zinc-finger</keyword>
<evidence type="ECO:0000256" key="4">
    <source>
        <dbReference type="ARBA" id="ARBA00022695"/>
    </source>
</evidence>
<feature type="region of interest" description="Disordered" evidence="14">
    <location>
        <begin position="431"/>
        <end position="455"/>
    </location>
</feature>
<comment type="similarity">
    <text evidence="12 13">Belongs to the DnaG primase family.</text>
</comment>
<organism evidence="16 17">
    <name type="scientific">Pelodictyon phaeoclathratiforme (strain DSM 5477 / BU-1)</name>
    <dbReference type="NCBI Taxonomy" id="324925"/>
    <lineage>
        <taxon>Bacteria</taxon>
        <taxon>Pseudomonadati</taxon>
        <taxon>Chlorobiota</taxon>
        <taxon>Chlorobiia</taxon>
        <taxon>Chlorobiales</taxon>
        <taxon>Chlorobiaceae</taxon>
        <taxon>Chlorobium/Pelodictyon group</taxon>
        <taxon>Pelodictyon</taxon>
    </lineage>
</organism>
<dbReference type="GO" id="GO:0005737">
    <property type="term" value="C:cytoplasm"/>
    <property type="evidence" value="ECO:0007669"/>
    <property type="project" value="TreeGrafter"/>
</dbReference>
<keyword evidence="8 13" id="KW-0862">Zinc</keyword>
<dbReference type="Proteomes" id="UP000002724">
    <property type="component" value="Chromosome"/>
</dbReference>
<comment type="cofactor">
    <cofactor evidence="13">
        <name>Zn(2+)</name>
        <dbReference type="ChEBI" id="CHEBI:29105"/>
    </cofactor>
    <text evidence="13">Binds 1 zinc ion per monomer.</text>
</comment>
<dbReference type="OrthoDB" id="9803773at2"/>
<reference evidence="16 17" key="1">
    <citation type="submission" date="2008-06" db="EMBL/GenBank/DDBJ databases">
        <title>Complete sequence of Pelodictyon phaeoclathratiforme BU-1.</title>
        <authorList>
            <consortium name="US DOE Joint Genome Institute"/>
            <person name="Lucas S."/>
            <person name="Copeland A."/>
            <person name="Lapidus A."/>
            <person name="Glavina del Rio T."/>
            <person name="Dalin E."/>
            <person name="Tice H."/>
            <person name="Bruce D."/>
            <person name="Goodwin L."/>
            <person name="Pitluck S."/>
            <person name="Schmutz J."/>
            <person name="Larimer F."/>
            <person name="Land M."/>
            <person name="Hauser L."/>
            <person name="Kyrpides N."/>
            <person name="Mikhailova N."/>
            <person name="Liu Z."/>
            <person name="Li T."/>
            <person name="Zhao F."/>
            <person name="Overmann J."/>
            <person name="Bryant D.A."/>
            <person name="Richardson P."/>
        </authorList>
    </citation>
    <scope>NUCLEOTIDE SEQUENCE [LARGE SCALE GENOMIC DNA]</scope>
    <source>
        <strain evidence="17">DSM 5477 / BU-1</strain>
    </source>
</reference>
<evidence type="ECO:0000259" key="15">
    <source>
        <dbReference type="PROSITE" id="PS50880"/>
    </source>
</evidence>
<dbReference type="Gene3D" id="3.40.1360.10">
    <property type="match status" value="1"/>
</dbReference>
<evidence type="ECO:0000256" key="5">
    <source>
        <dbReference type="ARBA" id="ARBA00022705"/>
    </source>
</evidence>
<keyword evidence="5 12" id="KW-0235">DNA replication</keyword>
<dbReference type="Pfam" id="PF08275">
    <property type="entry name" value="DNAG_N"/>
    <property type="match status" value="1"/>
</dbReference>
<dbReference type="GO" id="GO:0006269">
    <property type="term" value="P:DNA replication, synthesis of primer"/>
    <property type="evidence" value="ECO:0007669"/>
    <property type="project" value="UniProtKB-UniRule"/>
</dbReference>
<keyword evidence="3 12" id="KW-0808">Transferase</keyword>
<dbReference type="InterPro" id="IPR006171">
    <property type="entry name" value="TOPRIM_dom"/>
</dbReference>
<dbReference type="GO" id="GO:0008270">
    <property type="term" value="F:zinc ion binding"/>
    <property type="evidence" value="ECO:0007669"/>
    <property type="project" value="UniProtKB-KW"/>
</dbReference>
<dbReference type="SUPFAM" id="SSF57783">
    <property type="entry name" value="Zinc beta-ribbon"/>
    <property type="match status" value="1"/>
</dbReference>
<comment type="catalytic activity">
    <reaction evidence="12">
        <text>ssDNA + n NTP = ssDNA/pppN(pN)n-1 hybrid + (n-1) diphosphate.</text>
        <dbReference type="EC" id="2.7.7.101"/>
    </reaction>
</comment>
<dbReference type="KEGG" id="pph:Ppha_0728"/>
<dbReference type="InterPro" id="IPR019475">
    <property type="entry name" value="DNA_primase_DnaB-bd"/>
</dbReference>
<keyword evidence="1 12" id="KW-0240">DNA-directed RNA polymerase</keyword>
<dbReference type="Pfam" id="PF10410">
    <property type="entry name" value="DnaB_bind"/>
    <property type="match status" value="1"/>
</dbReference>
<dbReference type="SMART" id="SM00400">
    <property type="entry name" value="ZnF_CHCC"/>
    <property type="match status" value="1"/>
</dbReference>
<dbReference type="PROSITE" id="PS50880">
    <property type="entry name" value="TOPRIM"/>
    <property type="match status" value="1"/>
</dbReference>
<dbReference type="Gene3D" id="3.90.980.10">
    <property type="entry name" value="DNA primase, catalytic core, N-terminal domain"/>
    <property type="match status" value="1"/>
</dbReference>
<protein>
    <recommendedName>
        <fullName evidence="12 13">DNA primase</fullName>
        <ecNumber evidence="12">2.7.7.101</ecNumber>
    </recommendedName>
</protein>
<keyword evidence="10 12" id="KW-0238">DNA-binding</keyword>
<keyword evidence="17" id="KW-1185">Reference proteome</keyword>
<proteinExistence type="inferred from homology"/>
<dbReference type="Pfam" id="PF13155">
    <property type="entry name" value="Toprim_2"/>
    <property type="match status" value="1"/>
</dbReference>
<dbReference type="PIRSF" id="PIRSF002811">
    <property type="entry name" value="DnaG"/>
    <property type="match status" value="1"/>
</dbReference>
<dbReference type="GO" id="GO:1990077">
    <property type="term" value="C:primosome complex"/>
    <property type="evidence" value="ECO:0007669"/>
    <property type="project" value="UniProtKB-KW"/>
</dbReference>
<dbReference type="InterPro" id="IPR036977">
    <property type="entry name" value="DNA_primase_Znf_CHC2"/>
</dbReference>
<dbReference type="AlphaFoldDB" id="B4SE32"/>
<dbReference type="GO" id="GO:0000428">
    <property type="term" value="C:DNA-directed RNA polymerase complex"/>
    <property type="evidence" value="ECO:0007669"/>
    <property type="project" value="UniProtKB-KW"/>
</dbReference>
<dbReference type="InterPro" id="IPR013264">
    <property type="entry name" value="DNAG_N"/>
</dbReference>
<keyword evidence="11 12" id="KW-0804">Transcription</keyword>
<keyword evidence="6 13" id="KW-0479">Metal-binding</keyword>
<dbReference type="GO" id="GO:0003677">
    <property type="term" value="F:DNA binding"/>
    <property type="evidence" value="ECO:0007669"/>
    <property type="project" value="UniProtKB-KW"/>
</dbReference>
<name>B4SE32_PELPB</name>
<evidence type="ECO:0000256" key="3">
    <source>
        <dbReference type="ARBA" id="ARBA00022679"/>
    </source>
</evidence>
<dbReference type="CDD" id="cd03364">
    <property type="entry name" value="TOPRIM_DnaG_primases"/>
    <property type="match status" value="1"/>
</dbReference>
<dbReference type="InterPro" id="IPR050219">
    <property type="entry name" value="DnaG_primase"/>
</dbReference>
<dbReference type="InterPro" id="IPR037068">
    <property type="entry name" value="DNA_primase_core_N_sf"/>
</dbReference>
<dbReference type="RefSeq" id="WP_012507518.1">
    <property type="nucleotide sequence ID" value="NC_011060.1"/>
</dbReference>
<dbReference type="FunFam" id="3.40.1360.10:FF:000002">
    <property type="entry name" value="DNA primase"/>
    <property type="match status" value="1"/>
</dbReference>
<dbReference type="PANTHER" id="PTHR30313:SF2">
    <property type="entry name" value="DNA PRIMASE"/>
    <property type="match status" value="1"/>
</dbReference>
<evidence type="ECO:0000256" key="2">
    <source>
        <dbReference type="ARBA" id="ARBA00022515"/>
    </source>
</evidence>
<dbReference type="SMART" id="SM00493">
    <property type="entry name" value="TOPRIM"/>
    <property type="match status" value="1"/>
</dbReference>
<comment type="function">
    <text evidence="12 13">RNA polymerase that catalyzes the synthesis of short RNA molecules used as primers for DNA polymerase during DNA replication.</text>
</comment>
<dbReference type="EC" id="2.7.7.101" evidence="12"/>
<comment type="caution">
    <text evidence="12">Lacks conserved residue(s) required for the propagation of feature annotation.</text>
</comment>
<dbReference type="EMBL" id="CP001110">
    <property type="protein sequence ID" value="ACF43023.1"/>
    <property type="molecule type" value="Genomic_DNA"/>
</dbReference>
<dbReference type="InterPro" id="IPR006295">
    <property type="entry name" value="DNA_primase_DnaG"/>
</dbReference>
<evidence type="ECO:0000256" key="6">
    <source>
        <dbReference type="ARBA" id="ARBA00022723"/>
    </source>
</evidence>
<dbReference type="Gene3D" id="3.90.580.10">
    <property type="entry name" value="Zinc finger, CHC2-type domain"/>
    <property type="match status" value="1"/>
</dbReference>
<dbReference type="FunFam" id="3.90.580.10:FF:000001">
    <property type="entry name" value="DNA primase"/>
    <property type="match status" value="1"/>
</dbReference>
<dbReference type="HAMAP" id="MF_00974">
    <property type="entry name" value="DNA_primase_DnaG"/>
    <property type="match status" value="1"/>
</dbReference>
<dbReference type="GO" id="GO:0003899">
    <property type="term" value="F:DNA-directed RNA polymerase activity"/>
    <property type="evidence" value="ECO:0007669"/>
    <property type="project" value="UniProtKB-UniRule"/>
</dbReference>
<gene>
    <name evidence="12" type="primary">dnaG</name>
    <name evidence="16" type="ordered locus">Ppha_0728</name>
</gene>
<keyword evidence="9" id="KW-0460">Magnesium</keyword>
<keyword evidence="2 12" id="KW-0639">Primosome</keyword>
<dbReference type="STRING" id="324925.Ppha_0728"/>
<evidence type="ECO:0000256" key="14">
    <source>
        <dbReference type="SAM" id="MobiDB-lite"/>
    </source>
</evidence>
<dbReference type="SUPFAM" id="SSF56731">
    <property type="entry name" value="DNA primase core"/>
    <property type="match status" value="1"/>
</dbReference>
<evidence type="ECO:0000256" key="8">
    <source>
        <dbReference type="ARBA" id="ARBA00022833"/>
    </source>
</evidence>
<dbReference type="HOGENOM" id="CLU_013501_3_1_10"/>
<accession>B4SE32</accession>
<sequence length="631" mass="71565">MIPPAIVDEVRQAADIVEIISDYLTLQPAGHNYKALSPFTREKTPSFVVSPDKQLFKCFSSGKGGNVFNFVMEVEKLSFPEAVELVARRSGMDISRFTEKKEQKSAHEESLTETLRWAAKFFRGTLESDAGKLGSIYLAEKRGLSEKTIKTFGLGYAPDAWDHLFTAAKRAGIPQKHLLDLGLISANKQGNSWFDTFRHRVIFPIFSVGGQVVGFGGRTLESDPKAPKYLNSQESKLFEKSKLLYGLHAAKNEIRRMENALLVEGYMDVLALHQAGMTNAVASCGTSLTRYQAKILRRYTSRVLFMYDADRAGQKSMMSGIDILLAENLTPFVIILPEGDDPDSFVSREGREKFLRFTEEKMLSFQDFQIRFFRESGDFAEPDLKSRAIKVMTHTIAQIPDRIRRELYLQELSKKLGLTLSALQELLEKEEGATENKRLSSENRQELPPPGKPAPKISVLEKTFLKALLESTGYGNAVLEFAASHEEMLELPHHEAQEIFIHLIRRYHDIADRPDERINIASEISSFGTPESRDLASELLIEQPISKKWLEQSNVHADNAKRCLAMFLDAFKNLILEPLLCQKNRLTEDIRLESDTDREIELLREKIILDKKIRKTSLDLKKMITAILEES</sequence>
<evidence type="ECO:0000256" key="1">
    <source>
        <dbReference type="ARBA" id="ARBA00022478"/>
    </source>
</evidence>
<evidence type="ECO:0000256" key="10">
    <source>
        <dbReference type="ARBA" id="ARBA00023125"/>
    </source>
</evidence>
<keyword evidence="4 12" id="KW-0548">Nucleotidyltransferase</keyword>
<dbReference type="InterPro" id="IPR030846">
    <property type="entry name" value="DnaG_bac"/>
</dbReference>
<evidence type="ECO:0000256" key="12">
    <source>
        <dbReference type="HAMAP-Rule" id="MF_00974"/>
    </source>
</evidence>